<reference evidence="2" key="1">
    <citation type="journal article" date="2017" name="Nat. Ecol. Evol.">
        <title>Genome expansion and lineage-specific genetic innovations in the forest pathogenic fungi Armillaria.</title>
        <authorList>
            <person name="Sipos G."/>
            <person name="Prasanna A.N."/>
            <person name="Walter M.C."/>
            <person name="O'Connor E."/>
            <person name="Balint B."/>
            <person name="Krizsan K."/>
            <person name="Kiss B."/>
            <person name="Hess J."/>
            <person name="Varga T."/>
            <person name="Slot J."/>
            <person name="Riley R."/>
            <person name="Boka B."/>
            <person name="Rigling D."/>
            <person name="Barry K."/>
            <person name="Lee J."/>
            <person name="Mihaltcheva S."/>
            <person name="LaButti K."/>
            <person name="Lipzen A."/>
            <person name="Waldron R."/>
            <person name="Moloney N.M."/>
            <person name="Sperisen C."/>
            <person name="Kredics L."/>
            <person name="Vagvoelgyi C."/>
            <person name="Patrignani A."/>
            <person name="Fitzpatrick D."/>
            <person name="Nagy I."/>
            <person name="Doyle S."/>
            <person name="Anderson J.B."/>
            <person name="Grigoriev I.V."/>
            <person name="Gueldener U."/>
            <person name="Muensterkoetter M."/>
            <person name="Nagy L.G."/>
        </authorList>
    </citation>
    <scope>NUCLEOTIDE SEQUENCE [LARGE SCALE GENOMIC DNA]</scope>
    <source>
        <strain evidence="2">C18/9</strain>
    </source>
</reference>
<proteinExistence type="predicted"/>
<keyword evidence="2" id="KW-1185">Reference proteome</keyword>
<organism evidence="1 2">
    <name type="scientific">Armillaria ostoyae</name>
    <name type="common">Armillaria root rot fungus</name>
    <dbReference type="NCBI Taxonomy" id="47428"/>
    <lineage>
        <taxon>Eukaryota</taxon>
        <taxon>Fungi</taxon>
        <taxon>Dikarya</taxon>
        <taxon>Basidiomycota</taxon>
        <taxon>Agaricomycotina</taxon>
        <taxon>Agaricomycetes</taxon>
        <taxon>Agaricomycetidae</taxon>
        <taxon>Agaricales</taxon>
        <taxon>Marasmiineae</taxon>
        <taxon>Physalacriaceae</taxon>
        <taxon>Armillaria</taxon>
    </lineage>
</organism>
<accession>A0A284S0H6</accession>
<dbReference type="AlphaFoldDB" id="A0A284S0H6"/>
<sequence>MESFKMLAPSHVKRTINMSVLFISAPVSPEDIALLRALVLNPSFYHIRTKYLRQWPSPEGDSYRVHVNR</sequence>
<evidence type="ECO:0000313" key="2">
    <source>
        <dbReference type="Proteomes" id="UP000219338"/>
    </source>
</evidence>
<protein>
    <submittedName>
        <fullName evidence="1">Uncharacterized protein</fullName>
    </submittedName>
</protein>
<name>A0A284S0H6_ARMOS</name>
<evidence type="ECO:0000313" key="1">
    <source>
        <dbReference type="EMBL" id="SJL14525.1"/>
    </source>
</evidence>
<dbReference type="EMBL" id="FUEG01000024">
    <property type="protein sequence ID" value="SJL14525.1"/>
    <property type="molecule type" value="Genomic_DNA"/>
</dbReference>
<dbReference type="Proteomes" id="UP000219338">
    <property type="component" value="Unassembled WGS sequence"/>
</dbReference>
<gene>
    <name evidence="1" type="ORF">ARMOST_17988</name>
</gene>